<dbReference type="RefSeq" id="WP_344835544.1">
    <property type="nucleotide sequence ID" value="NZ_BAAAUV010000022.1"/>
</dbReference>
<reference evidence="5" key="1">
    <citation type="journal article" date="2019" name="Int. J. Syst. Evol. Microbiol.">
        <title>The Global Catalogue of Microorganisms (GCM) 10K type strain sequencing project: providing services to taxonomists for standard genome sequencing and annotation.</title>
        <authorList>
            <consortium name="The Broad Institute Genomics Platform"/>
            <consortium name="The Broad Institute Genome Sequencing Center for Infectious Disease"/>
            <person name="Wu L."/>
            <person name="Ma J."/>
        </authorList>
    </citation>
    <scope>NUCLEOTIDE SEQUENCE [LARGE SCALE GENOMIC DNA]</scope>
    <source>
        <strain evidence="5">JCM 9377</strain>
    </source>
</reference>
<dbReference type="InterPro" id="IPR051262">
    <property type="entry name" value="SMP-30/CGR1_Lactonase"/>
</dbReference>
<evidence type="ECO:0000313" key="5">
    <source>
        <dbReference type="Proteomes" id="UP001501237"/>
    </source>
</evidence>
<comment type="caution">
    <text evidence="4">The sequence shown here is derived from an EMBL/GenBank/DDBJ whole genome shotgun (WGS) entry which is preliminary data.</text>
</comment>
<dbReference type="Gene3D" id="2.120.10.30">
    <property type="entry name" value="TolB, C-terminal domain"/>
    <property type="match status" value="1"/>
</dbReference>
<keyword evidence="5" id="KW-1185">Reference proteome</keyword>
<feature type="domain" description="SMP-30/Gluconolactonase/LRE-like region" evidence="3">
    <location>
        <begin position="11"/>
        <end position="248"/>
    </location>
</feature>
<evidence type="ECO:0000256" key="2">
    <source>
        <dbReference type="ARBA" id="ARBA00022801"/>
    </source>
</evidence>
<evidence type="ECO:0000313" key="4">
    <source>
        <dbReference type="EMBL" id="GAA3231700.1"/>
    </source>
</evidence>
<dbReference type="PANTHER" id="PTHR47572:SF4">
    <property type="entry name" value="LACTONASE DRP35"/>
    <property type="match status" value="1"/>
</dbReference>
<gene>
    <name evidence="4" type="ORF">GCM10010468_62930</name>
</gene>
<dbReference type="PANTHER" id="PTHR47572">
    <property type="entry name" value="LIPOPROTEIN-RELATED"/>
    <property type="match status" value="1"/>
</dbReference>
<dbReference type="InterPro" id="IPR011042">
    <property type="entry name" value="6-blade_b-propeller_TolB-like"/>
</dbReference>
<evidence type="ECO:0000256" key="1">
    <source>
        <dbReference type="ARBA" id="ARBA00008853"/>
    </source>
</evidence>
<proteinExistence type="inferred from homology"/>
<protein>
    <submittedName>
        <fullName evidence="4">SMP-30/gluconolactonase/LRE family protein</fullName>
    </submittedName>
</protein>
<dbReference type="SUPFAM" id="SSF63829">
    <property type="entry name" value="Calcium-dependent phosphotriesterase"/>
    <property type="match status" value="1"/>
</dbReference>
<sequence length="274" mass="29024">MSEVLLTGITFGESPRWHDGRLWFCDWVAGEVIAVDAAGTSEVVLRVPFGLPFCIDWLPDGRMLAVDGPGARLMRLEPDGTLVPHADLSGVAAPPWNDIAVDARGNAYVSGIGYTFPGGEPRTGFLALATPDGEVTEAARDVSFPNGLVVTPDGSTLILAESHAARLTAWDVEPDGSLTGRRVWADLGEGAAPDGICLDAEGAVWYGDVPNRRCVRVREGGEVLQTVDLDLGCFACALGGHTLYMVAADWSDPARMMSEPTGRVHTEQVAVPGL</sequence>
<dbReference type="Pfam" id="PF08450">
    <property type="entry name" value="SGL"/>
    <property type="match status" value="1"/>
</dbReference>
<dbReference type="EMBL" id="BAAAUV010000022">
    <property type="protein sequence ID" value="GAA3231700.1"/>
    <property type="molecule type" value="Genomic_DNA"/>
</dbReference>
<dbReference type="InterPro" id="IPR013658">
    <property type="entry name" value="SGL"/>
</dbReference>
<name>A0ABP6QKM1_9ACTN</name>
<dbReference type="Proteomes" id="UP001501237">
    <property type="component" value="Unassembled WGS sequence"/>
</dbReference>
<keyword evidence="2" id="KW-0378">Hydrolase</keyword>
<evidence type="ECO:0000259" key="3">
    <source>
        <dbReference type="Pfam" id="PF08450"/>
    </source>
</evidence>
<organism evidence="4 5">
    <name type="scientific">Actinocorallia longicatena</name>
    <dbReference type="NCBI Taxonomy" id="111803"/>
    <lineage>
        <taxon>Bacteria</taxon>
        <taxon>Bacillati</taxon>
        <taxon>Actinomycetota</taxon>
        <taxon>Actinomycetes</taxon>
        <taxon>Streptosporangiales</taxon>
        <taxon>Thermomonosporaceae</taxon>
        <taxon>Actinocorallia</taxon>
    </lineage>
</organism>
<accession>A0ABP6QKM1</accession>
<comment type="similarity">
    <text evidence="1">Belongs to the SMP-30/CGR1 family.</text>
</comment>